<evidence type="ECO:0000313" key="1">
    <source>
        <dbReference type="EMBL" id="CAI8610987.1"/>
    </source>
</evidence>
<accession>A0AAV1AKQ9</accession>
<dbReference type="Proteomes" id="UP001157006">
    <property type="component" value="Chromosome 4"/>
</dbReference>
<sequence length="105" mass="11574">MRSLVPIGSKHGIDFKRIQNEIIIKHDIQASIGTDLDDQKILNLIKIKTSGNGAVAVWQAIDDGVERLIRESAEVAVGNERRTFGVGDDDIEWSVAEIYRGCGVQ</sequence>
<reference evidence="1 2" key="1">
    <citation type="submission" date="2023-01" db="EMBL/GenBank/DDBJ databases">
        <authorList>
            <person name="Kreplak J."/>
        </authorList>
    </citation>
    <scope>NUCLEOTIDE SEQUENCE [LARGE SCALE GENOMIC DNA]</scope>
</reference>
<name>A0AAV1AKQ9_VICFA</name>
<keyword evidence="2" id="KW-1185">Reference proteome</keyword>
<dbReference type="EMBL" id="OX451739">
    <property type="protein sequence ID" value="CAI8610987.1"/>
    <property type="molecule type" value="Genomic_DNA"/>
</dbReference>
<dbReference type="AlphaFoldDB" id="A0AAV1AKQ9"/>
<protein>
    <submittedName>
        <fullName evidence="1">Uncharacterized protein</fullName>
    </submittedName>
</protein>
<organism evidence="1 2">
    <name type="scientific">Vicia faba</name>
    <name type="common">Broad bean</name>
    <name type="synonym">Faba vulgaris</name>
    <dbReference type="NCBI Taxonomy" id="3906"/>
    <lineage>
        <taxon>Eukaryota</taxon>
        <taxon>Viridiplantae</taxon>
        <taxon>Streptophyta</taxon>
        <taxon>Embryophyta</taxon>
        <taxon>Tracheophyta</taxon>
        <taxon>Spermatophyta</taxon>
        <taxon>Magnoliopsida</taxon>
        <taxon>eudicotyledons</taxon>
        <taxon>Gunneridae</taxon>
        <taxon>Pentapetalae</taxon>
        <taxon>rosids</taxon>
        <taxon>fabids</taxon>
        <taxon>Fabales</taxon>
        <taxon>Fabaceae</taxon>
        <taxon>Papilionoideae</taxon>
        <taxon>50 kb inversion clade</taxon>
        <taxon>NPAAA clade</taxon>
        <taxon>Hologalegina</taxon>
        <taxon>IRL clade</taxon>
        <taxon>Fabeae</taxon>
        <taxon>Vicia</taxon>
    </lineage>
</organism>
<gene>
    <name evidence="1" type="ORF">VFH_IV208000</name>
</gene>
<evidence type="ECO:0000313" key="2">
    <source>
        <dbReference type="Proteomes" id="UP001157006"/>
    </source>
</evidence>
<proteinExistence type="predicted"/>